<protein>
    <recommendedName>
        <fullName evidence="3">Transposase</fullName>
    </recommendedName>
</protein>
<name>A0A563VTY2_9CYAN</name>
<dbReference type="EMBL" id="CAACVJ010000223">
    <property type="protein sequence ID" value="VEP14936.1"/>
    <property type="molecule type" value="Genomic_DNA"/>
</dbReference>
<keyword evidence="2" id="KW-1185">Reference proteome</keyword>
<proteinExistence type="predicted"/>
<sequence length="55" mass="6661">MKLIKTCSDRWKIKEFHRELKQLTKIQSCQCRQARIQRNHIARCSFSVELSEQII</sequence>
<reference evidence="1 2" key="1">
    <citation type="submission" date="2019-01" db="EMBL/GenBank/DDBJ databases">
        <authorList>
            <person name="Brito A."/>
        </authorList>
    </citation>
    <scope>NUCLEOTIDE SEQUENCE [LARGE SCALE GENOMIC DNA]</scope>
    <source>
        <strain evidence="1">1</strain>
    </source>
</reference>
<accession>A0A563VTY2</accession>
<evidence type="ECO:0000313" key="1">
    <source>
        <dbReference type="EMBL" id="VEP14936.1"/>
    </source>
</evidence>
<dbReference type="Proteomes" id="UP000320055">
    <property type="component" value="Unassembled WGS sequence"/>
</dbReference>
<evidence type="ECO:0008006" key="3">
    <source>
        <dbReference type="Google" id="ProtNLM"/>
    </source>
</evidence>
<dbReference type="AlphaFoldDB" id="A0A563VTY2"/>
<gene>
    <name evidence="1" type="ORF">H1P_30012</name>
</gene>
<organism evidence="1 2">
    <name type="scientific">Hyella patelloides LEGE 07179</name>
    <dbReference type="NCBI Taxonomy" id="945734"/>
    <lineage>
        <taxon>Bacteria</taxon>
        <taxon>Bacillati</taxon>
        <taxon>Cyanobacteriota</taxon>
        <taxon>Cyanophyceae</taxon>
        <taxon>Pleurocapsales</taxon>
        <taxon>Hyellaceae</taxon>
        <taxon>Hyella</taxon>
    </lineage>
</organism>
<evidence type="ECO:0000313" key="2">
    <source>
        <dbReference type="Proteomes" id="UP000320055"/>
    </source>
</evidence>